<dbReference type="InterPro" id="IPR027417">
    <property type="entry name" value="P-loop_NTPase"/>
</dbReference>
<organism evidence="2 3">
    <name type="scientific">Halopolyspora algeriensis</name>
    <dbReference type="NCBI Taxonomy" id="1500506"/>
    <lineage>
        <taxon>Bacteria</taxon>
        <taxon>Bacillati</taxon>
        <taxon>Actinomycetota</taxon>
        <taxon>Actinomycetes</taxon>
        <taxon>Actinomycetes incertae sedis</taxon>
        <taxon>Halopolyspora</taxon>
    </lineage>
</organism>
<feature type="region of interest" description="Disordered" evidence="1">
    <location>
        <begin position="208"/>
        <end position="247"/>
    </location>
</feature>
<gene>
    <name evidence="2" type="ORF">DFQ14_1164</name>
</gene>
<evidence type="ECO:0000256" key="1">
    <source>
        <dbReference type="SAM" id="MobiDB-lite"/>
    </source>
</evidence>
<dbReference type="AlphaFoldDB" id="A0A368VE97"/>
<evidence type="ECO:0000313" key="3">
    <source>
        <dbReference type="Proteomes" id="UP000253495"/>
    </source>
</evidence>
<proteinExistence type="predicted"/>
<dbReference type="SUPFAM" id="SSF52540">
    <property type="entry name" value="P-loop containing nucleoside triphosphate hydrolases"/>
    <property type="match status" value="1"/>
</dbReference>
<dbReference type="RefSeq" id="WP_114454744.1">
    <property type="nucleotide sequence ID" value="NZ_QPJC01000016.1"/>
</dbReference>
<evidence type="ECO:0000313" key="2">
    <source>
        <dbReference type="EMBL" id="RCW39519.1"/>
    </source>
</evidence>
<comment type="caution">
    <text evidence="2">The sequence shown here is derived from an EMBL/GenBank/DDBJ whole genome shotgun (WGS) entry which is preliminary data.</text>
</comment>
<dbReference type="Gene3D" id="3.40.50.300">
    <property type="entry name" value="P-loop containing nucleotide triphosphate hydrolases"/>
    <property type="match status" value="1"/>
</dbReference>
<protein>
    <recommendedName>
        <fullName evidence="4">ABC transporter family protein</fullName>
    </recommendedName>
</protein>
<dbReference type="EMBL" id="QPJC01000016">
    <property type="protein sequence ID" value="RCW39519.1"/>
    <property type="molecule type" value="Genomic_DNA"/>
</dbReference>
<keyword evidence="3" id="KW-1185">Reference proteome</keyword>
<accession>A0A368VE97</accession>
<name>A0A368VE97_9ACTN</name>
<feature type="compositionally biased region" description="Low complexity" evidence="1">
    <location>
        <begin position="226"/>
        <end position="240"/>
    </location>
</feature>
<sequence>MEIVADGVEVTGPHGPLLEPTSLRVESGRLLFVTGRAESGRTALALVLSGRMRPRRGTVRLDGTTGTATLRDTVAVVDAPQITEPEPSVPIHHVVAEELSLAGHRSGRRAVREWLSEHRLDGHATQRFENLPTATRTSLLIKLARHRSGIRALVLDSPDRHGGDPLDWCLPAQQEARRGYAVVVLCAPHSVGTLSVTPARLGRKNHIGEHHIDEHRPDTAMPTADPRTPGRTGTTSPSGRQRTEDAR</sequence>
<feature type="compositionally biased region" description="Basic and acidic residues" evidence="1">
    <location>
        <begin position="208"/>
        <end position="218"/>
    </location>
</feature>
<evidence type="ECO:0008006" key="4">
    <source>
        <dbReference type="Google" id="ProtNLM"/>
    </source>
</evidence>
<dbReference type="Proteomes" id="UP000253495">
    <property type="component" value="Unassembled WGS sequence"/>
</dbReference>
<reference evidence="2 3" key="1">
    <citation type="submission" date="2018-07" db="EMBL/GenBank/DDBJ databases">
        <title>Genomic Encyclopedia of Type Strains, Phase III (KMG-III): the genomes of soil and plant-associated and newly described type strains.</title>
        <authorList>
            <person name="Whitman W."/>
        </authorList>
    </citation>
    <scope>NUCLEOTIDE SEQUENCE [LARGE SCALE GENOMIC DNA]</scope>
    <source>
        <strain evidence="2 3">CECT 8575</strain>
    </source>
</reference>
<dbReference type="OrthoDB" id="3775353at2"/>